<accession>A0A9W7YAA7</accession>
<keyword evidence="2" id="KW-0067">ATP-binding</keyword>
<dbReference type="EMBL" id="JANBOI010001142">
    <property type="protein sequence ID" value="KAJ1727316.1"/>
    <property type="molecule type" value="Genomic_DNA"/>
</dbReference>
<dbReference type="InterPro" id="IPR003593">
    <property type="entry name" value="AAA+_ATPase"/>
</dbReference>
<feature type="domain" description="AAA+ ATPase" evidence="3">
    <location>
        <begin position="49"/>
        <end position="185"/>
    </location>
</feature>
<reference evidence="4" key="1">
    <citation type="submission" date="2022-07" db="EMBL/GenBank/DDBJ databases">
        <title>Phylogenomic reconstructions and comparative analyses of Kickxellomycotina fungi.</title>
        <authorList>
            <person name="Reynolds N.K."/>
            <person name="Stajich J.E."/>
            <person name="Barry K."/>
            <person name="Grigoriev I.V."/>
            <person name="Crous P."/>
            <person name="Smith M.E."/>
        </authorList>
    </citation>
    <scope>NUCLEOTIDE SEQUENCE</scope>
    <source>
        <strain evidence="4">BCRC 34381</strain>
    </source>
</reference>
<evidence type="ECO:0000259" key="3">
    <source>
        <dbReference type="SMART" id="SM00382"/>
    </source>
</evidence>
<dbReference type="Gene3D" id="1.10.8.60">
    <property type="match status" value="2"/>
</dbReference>
<dbReference type="InterPro" id="IPR041569">
    <property type="entry name" value="AAA_lid_3"/>
</dbReference>
<dbReference type="PANTHER" id="PTHR23077:SF27">
    <property type="entry name" value="ATPASE FAMILY GENE 2 PROTEIN HOMOLOG A"/>
    <property type="match status" value="1"/>
</dbReference>
<comment type="caution">
    <text evidence="4">The sequence shown here is derived from an EMBL/GenBank/DDBJ whole genome shotgun (WGS) entry which is preliminary data.</text>
</comment>
<dbReference type="Proteomes" id="UP001143981">
    <property type="component" value="Unassembled WGS sequence"/>
</dbReference>
<protein>
    <recommendedName>
        <fullName evidence="3">AAA+ ATPase domain-containing protein</fullName>
    </recommendedName>
</protein>
<proteinExistence type="predicted"/>
<dbReference type="AlphaFoldDB" id="A0A9W7YAA7"/>
<feature type="domain" description="AAA+ ATPase" evidence="3">
    <location>
        <begin position="303"/>
        <end position="448"/>
    </location>
</feature>
<dbReference type="SUPFAM" id="SSF52540">
    <property type="entry name" value="P-loop containing nucleoside triphosphate hydrolases"/>
    <property type="match status" value="2"/>
</dbReference>
<dbReference type="GO" id="GO:0005524">
    <property type="term" value="F:ATP binding"/>
    <property type="evidence" value="ECO:0007669"/>
    <property type="project" value="UniProtKB-KW"/>
</dbReference>
<dbReference type="SMART" id="SM00382">
    <property type="entry name" value="AAA"/>
    <property type="match status" value="2"/>
</dbReference>
<dbReference type="Gene3D" id="3.40.50.300">
    <property type="entry name" value="P-loop containing nucleotide triphosphate hydrolases"/>
    <property type="match status" value="2"/>
</dbReference>
<dbReference type="InterPro" id="IPR027417">
    <property type="entry name" value="P-loop_NTPase"/>
</dbReference>
<dbReference type="Pfam" id="PF17862">
    <property type="entry name" value="AAA_lid_3"/>
    <property type="match status" value="2"/>
</dbReference>
<organism evidence="4 5">
    <name type="scientific">Coemansia biformis</name>
    <dbReference type="NCBI Taxonomy" id="1286918"/>
    <lineage>
        <taxon>Eukaryota</taxon>
        <taxon>Fungi</taxon>
        <taxon>Fungi incertae sedis</taxon>
        <taxon>Zoopagomycota</taxon>
        <taxon>Kickxellomycotina</taxon>
        <taxon>Kickxellomycetes</taxon>
        <taxon>Kickxellales</taxon>
        <taxon>Kickxellaceae</taxon>
        <taxon>Coemansia</taxon>
    </lineage>
</organism>
<gene>
    <name evidence="4" type="ORF">LPJ61_004636</name>
</gene>
<dbReference type="Pfam" id="PF00004">
    <property type="entry name" value="AAA"/>
    <property type="match status" value="2"/>
</dbReference>
<dbReference type="InterPro" id="IPR003959">
    <property type="entry name" value="ATPase_AAA_core"/>
</dbReference>
<evidence type="ECO:0000256" key="1">
    <source>
        <dbReference type="ARBA" id="ARBA00022741"/>
    </source>
</evidence>
<dbReference type="GO" id="GO:0016887">
    <property type="term" value="F:ATP hydrolysis activity"/>
    <property type="evidence" value="ECO:0007669"/>
    <property type="project" value="InterPro"/>
</dbReference>
<dbReference type="GO" id="GO:0005737">
    <property type="term" value="C:cytoplasm"/>
    <property type="evidence" value="ECO:0007669"/>
    <property type="project" value="TreeGrafter"/>
</dbReference>
<keyword evidence="1" id="KW-0547">Nucleotide-binding</keyword>
<dbReference type="OrthoDB" id="27435at2759"/>
<evidence type="ECO:0000313" key="5">
    <source>
        <dbReference type="Proteomes" id="UP001143981"/>
    </source>
</evidence>
<sequence>MVDCAAIRCAVRAEVGGLDDAVDALVAKFADYYASRSLGASQRAPGTARTAGAILSGIPGCGKTRLAATFAQATGLPHRTVNCPDLFSSDQGGSEARLIDCFAAPAGDAGADNSGMWVLVLEEIDVLAGSRRPDTLEARMLSLLLDCMDASCGFVVGTTSLPAAIPEEMRRPGRLDASIDLHLARPADRAVALRLMLRGFSRIADCEEDIARVAKQAHGFSAADLQSLCARAFMAHREAMTADDLVRAARGIRPSNLSALQSKIPHVRFSDVFGLDEAIDRMRSLIVEPLLRPERYQEMQVEAPRGALVHGPPGTGKSLLCCALANELAVNTIWADATQLRSMIVGESEQAVANLFAQARKSTPCILLFDHIDALVPRRGTSQSSENTSDRIVTSFLVEMDGFSSQGPACPGAPGVFVLAVTSRPQTVDPAILRPGRLDVHIGLERPTAEQRKAILTGILGRMPAAAGICDDSVSIRELVARTEGYTGADLANLCREAALAALRRDIRSEKVRFGAGKWAPRAYLRPAQNIRDM</sequence>
<keyword evidence="5" id="KW-1185">Reference proteome</keyword>
<dbReference type="PANTHER" id="PTHR23077">
    <property type="entry name" value="AAA-FAMILY ATPASE"/>
    <property type="match status" value="1"/>
</dbReference>
<evidence type="ECO:0000256" key="2">
    <source>
        <dbReference type="ARBA" id="ARBA00022840"/>
    </source>
</evidence>
<evidence type="ECO:0000313" key="4">
    <source>
        <dbReference type="EMBL" id="KAJ1727316.1"/>
    </source>
</evidence>
<dbReference type="InterPro" id="IPR050168">
    <property type="entry name" value="AAA_ATPase_domain"/>
</dbReference>
<name>A0A9W7YAA7_9FUNG</name>
<dbReference type="FunFam" id="3.40.50.300:FF:001921">
    <property type="entry name" value="AAA ATPase domain-containing protein"/>
    <property type="match status" value="1"/>
</dbReference>